<keyword evidence="1" id="KW-0472">Membrane</keyword>
<dbReference type="Proteomes" id="UP000276133">
    <property type="component" value="Unassembled WGS sequence"/>
</dbReference>
<sequence length="108" mass="13235">METNVKNIQHYLYLLSYTLIAFLITKQNGEEFVFNLYSKFTTTLQKYKRMVNLVINILKNLIPFSICKLMKNEKFLKVHIIYTNKIEFLIFRYIYKLPYKTMYRKEII</sequence>
<evidence type="ECO:0000256" key="1">
    <source>
        <dbReference type="SAM" id="Phobius"/>
    </source>
</evidence>
<keyword evidence="1" id="KW-0812">Transmembrane</keyword>
<comment type="caution">
    <text evidence="2">The sequence shown here is derived from an EMBL/GenBank/DDBJ whole genome shotgun (WGS) entry which is preliminary data.</text>
</comment>
<organism evidence="2 3">
    <name type="scientific">Brachionus plicatilis</name>
    <name type="common">Marine rotifer</name>
    <name type="synonym">Brachionus muelleri</name>
    <dbReference type="NCBI Taxonomy" id="10195"/>
    <lineage>
        <taxon>Eukaryota</taxon>
        <taxon>Metazoa</taxon>
        <taxon>Spiralia</taxon>
        <taxon>Gnathifera</taxon>
        <taxon>Rotifera</taxon>
        <taxon>Eurotatoria</taxon>
        <taxon>Monogononta</taxon>
        <taxon>Pseudotrocha</taxon>
        <taxon>Ploima</taxon>
        <taxon>Brachionidae</taxon>
        <taxon>Brachionus</taxon>
    </lineage>
</organism>
<accession>A0A3M7SDN1</accession>
<feature type="transmembrane region" description="Helical" evidence="1">
    <location>
        <begin position="12"/>
        <end position="29"/>
    </location>
</feature>
<keyword evidence="3" id="KW-1185">Reference proteome</keyword>
<evidence type="ECO:0000313" key="3">
    <source>
        <dbReference type="Proteomes" id="UP000276133"/>
    </source>
</evidence>
<proteinExistence type="predicted"/>
<gene>
    <name evidence="2" type="ORF">BpHYR1_046971</name>
</gene>
<dbReference type="EMBL" id="REGN01001578">
    <property type="protein sequence ID" value="RNA33775.1"/>
    <property type="molecule type" value="Genomic_DNA"/>
</dbReference>
<name>A0A3M7SDN1_BRAPC</name>
<keyword evidence="1" id="KW-1133">Transmembrane helix</keyword>
<reference evidence="2 3" key="1">
    <citation type="journal article" date="2018" name="Sci. Rep.">
        <title>Genomic signatures of local adaptation to the degree of environmental predictability in rotifers.</title>
        <authorList>
            <person name="Franch-Gras L."/>
            <person name="Hahn C."/>
            <person name="Garcia-Roger E.M."/>
            <person name="Carmona M.J."/>
            <person name="Serra M."/>
            <person name="Gomez A."/>
        </authorList>
    </citation>
    <scope>NUCLEOTIDE SEQUENCE [LARGE SCALE GENOMIC DNA]</scope>
    <source>
        <strain evidence="2">HYR1</strain>
    </source>
</reference>
<evidence type="ECO:0000313" key="2">
    <source>
        <dbReference type="EMBL" id="RNA33775.1"/>
    </source>
</evidence>
<dbReference type="AlphaFoldDB" id="A0A3M7SDN1"/>
<protein>
    <submittedName>
        <fullName evidence="2">Uncharacterized protein</fullName>
    </submittedName>
</protein>